<dbReference type="InterPro" id="IPR006162">
    <property type="entry name" value="Ppantetheine_attach_site"/>
</dbReference>
<dbReference type="InterPro" id="IPR036291">
    <property type="entry name" value="NAD(P)-bd_dom_sf"/>
</dbReference>
<dbReference type="GO" id="GO:0016491">
    <property type="term" value="F:oxidoreductase activity"/>
    <property type="evidence" value="ECO:0007669"/>
    <property type="project" value="InterPro"/>
</dbReference>
<keyword evidence="1" id="KW-0596">Phosphopantetheine</keyword>
<dbReference type="SMART" id="SM00822">
    <property type="entry name" value="PKS_KR"/>
    <property type="match status" value="1"/>
</dbReference>
<dbReference type="GO" id="GO:0030639">
    <property type="term" value="P:polyketide biosynthetic process"/>
    <property type="evidence" value="ECO:0007669"/>
    <property type="project" value="UniProtKB-ARBA"/>
</dbReference>
<protein>
    <submittedName>
        <fullName evidence="10">Uncharacterized protein</fullName>
    </submittedName>
</protein>
<feature type="domain" description="Carrier" evidence="8">
    <location>
        <begin position="1608"/>
        <end position="1686"/>
    </location>
</feature>
<dbReference type="InterPro" id="IPR013217">
    <property type="entry name" value="Methyltransf_12"/>
</dbReference>
<dbReference type="InterPro" id="IPR029063">
    <property type="entry name" value="SAM-dependent_MTases_sf"/>
</dbReference>
<dbReference type="Gene3D" id="3.90.180.10">
    <property type="entry name" value="Medium-chain alcohol dehydrogenases, catalytic domain"/>
    <property type="match status" value="1"/>
</dbReference>
<organism evidence="10 11">
    <name type="scientific">Penicillium digitatum (strain Pd1 / CECT 20795)</name>
    <name type="common">Green mold</name>
    <dbReference type="NCBI Taxonomy" id="1170230"/>
    <lineage>
        <taxon>Eukaryota</taxon>
        <taxon>Fungi</taxon>
        <taxon>Dikarya</taxon>
        <taxon>Ascomycota</taxon>
        <taxon>Pezizomycotina</taxon>
        <taxon>Eurotiomycetes</taxon>
        <taxon>Eurotiomycetidae</taxon>
        <taxon>Eurotiales</taxon>
        <taxon>Aspergillaceae</taxon>
        <taxon>Penicillium</taxon>
    </lineage>
</organism>
<dbReference type="Gene3D" id="3.40.50.720">
    <property type="entry name" value="NAD(P)-binding Rossmann-like Domain"/>
    <property type="match status" value="2"/>
</dbReference>
<reference evidence="11" key="1">
    <citation type="journal article" date="2012" name="BMC Genomics">
        <title>Genome sequence of the necrotrophic fungus Penicillium digitatum, the main postharvest pathogen of citrus.</title>
        <authorList>
            <person name="Marcet-Houben M."/>
            <person name="Ballester A.-R."/>
            <person name="de la Fuente B."/>
            <person name="Harries E."/>
            <person name="Marcos J.F."/>
            <person name="Gonzalez-Candelas L."/>
            <person name="Gabaldon T."/>
        </authorList>
    </citation>
    <scope>NUCLEOTIDE SEQUENCE [LARGE SCALE GENOMIC DNA]</scope>
    <source>
        <strain evidence="11">Pd1 / CECT 20795</strain>
    </source>
</reference>
<dbReference type="Pfam" id="PF00698">
    <property type="entry name" value="Acyl_transf_1"/>
    <property type="match status" value="1"/>
</dbReference>
<dbReference type="InterPro" id="IPR042104">
    <property type="entry name" value="PKS_dehydratase_sf"/>
</dbReference>
<proteinExistence type="predicted"/>
<dbReference type="InterPro" id="IPR050444">
    <property type="entry name" value="Polyketide_Synthase"/>
</dbReference>
<dbReference type="InterPro" id="IPR001227">
    <property type="entry name" value="Ac_transferase_dom_sf"/>
</dbReference>
<evidence type="ECO:0000313" key="10">
    <source>
        <dbReference type="EMBL" id="EKV11900.1"/>
    </source>
</evidence>
<dbReference type="OrthoDB" id="329835at2759"/>
<dbReference type="PROSITE" id="PS50075">
    <property type="entry name" value="CARRIER"/>
    <property type="match status" value="1"/>
</dbReference>
<evidence type="ECO:0000256" key="6">
    <source>
        <dbReference type="ARBA" id="ARBA00023315"/>
    </source>
</evidence>
<dbReference type="InterPro" id="IPR016036">
    <property type="entry name" value="Malonyl_transacylase_ACP-bd"/>
</dbReference>
<evidence type="ECO:0000256" key="1">
    <source>
        <dbReference type="ARBA" id="ARBA00022450"/>
    </source>
</evidence>
<evidence type="ECO:0000256" key="7">
    <source>
        <dbReference type="PROSITE-ProRule" id="PRU01363"/>
    </source>
</evidence>
<feature type="domain" description="PKS/mFAS DH" evidence="9">
    <location>
        <begin position="360"/>
        <end position="688"/>
    </location>
</feature>
<dbReference type="SUPFAM" id="SSF53335">
    <property type="entry name" value="S-adenosyl-L-methionine-dependent methyltransferases"/>
    <property type="match status" value="1"/>
</dbReference>
<dbReference type="SUPFAM" id="SSF55048">
    <property type="entry name" value="Probable ACP-binding domain of malonyl-CoA ACP transacylase"/>
    <property type="match status" value="1"/>
</dbReference>
<evidence type="ECO:0000256" key="2">
    <source>
        <dbReference type="ARBA" id="ARBA00022553"/>
    </source>
</evidence>
<keyword evidence="3" id="KW-0808">Transferase</keyword>
<dbReference type="InterPro" id="IPR020806">
    <property type="entry name" value="PKS_PP-bd"/>
</dbReference>
<dbReference type="VEuPathDB" id="FungiDB:PDIP_54610"/>
<keyword evidence="4" id="KW-0521">NADP</keyword>
<evidence type="ECO:0000256" key="4">
    <source>
        <dbReference type="ARBA" id="ARBA00022857"/>
    </source>
</evidence>
<name>K9FQF4_PEND1</name>
<dbReference type="Gene3D" id="3.10.129.110">
    <property type="entry name" value="Polyketide synthase dehydratase"/>
    <property type="match status" value="1"/>
</dbReference>
<dbReference type="InterPro" id="IPR009081">
    <property type="entry name" value="PP-bd_ACP"/>
</dbReference>
<dbReference type="InterPro" id="IPR020807">
    <property type="entry name" value="PKS_DH"/>
</dbReference>
<feature type="region of interest" description="N-terminal hotdog fold" evidence="7">
    <location>
        <begin position="360"/>
        <end position="504"/>
    </location>
</feature>
<evidence type="ECO:0000259" key="8">
    <source>
        <dbReference type="PROSITE" id="PS50075"/>
    </source>
</evidence>
<dbReference type="InterPro" id="IPR011032">
    <property type="entry name" value="GroES-like_sf"/>
</dbReference>
<dbReference type="Pfam" id="PF08242">
    <property type="entry name" value="Methyltransf_12"/>
    <property type="match status" value="1"/>
</dbReference>
<dbReference type="GO" id="GO:0016746">
    <property type="term" value="F:acyltransferase activity"/>
    <property type="evidence" value="ECO:0007669"/>
    <property type="project" value="UniProtKB-KW"/>
</dbReference>
<dbReference type="Pfam" id="PF00107">
    <property type="entry name" value="ADH_zinc_N"/>
    <property type="match status" value="1"/>
</dbReference>
<dbReference type="SMART" id="SM00829">
    <property type="entry name" value="PKS_ER"/>
    <property type="match status" value="1"/>
</dbReference>
<dbReference type="EMBL" id="AKCU01000367">
    <property type="protein sequence ID" value="EKV11900.1"/>
    <property type="molecule type" value="Genomic_DNA"/>
</dbReference>
<dbReference type="Pfam" id="PF23297">
    <property type="entry name" value="ACP_SdgA_C"/>
    <property type="match status" value="1"/>
</dbReference>
<dbReference type="PROSITE" id="PS52019">
    <property type="entry name" value="PKS_MFAS_DH"/>
    <property type="match status" value="1"/>
</dbReference>
<dbReference type="SMART" id="SM00827">
    <property type="entry name" value="PKS_AT"/>
    <property type="match status" value="1"/>
</dbReference>
<dbReference type="SUPFAM" id="SSF51735">
    <property type="entry name" value="NAD(P)-binding Rossmann-fold domains"/>
    <property type="match status" value="2"/>
</dbReference>
<dbReference type="Gene3D" id="3.40.50.150">
    <property type="entry name" value="Vaccinia Virus protein VP39"/>
    <property type="match status" value="1"/>
</dbReference>
<feature type="region of interest" description="C-terminal hotdog fold" evidence="7">
    <location>
        <begin position="535"/>
        <end position="688"/>
    </location>
</feature>
<dbReference type="Gene3D" id="1.10.1200.10">
    <property type="entry name" value="ACP-like"/>
    <property type="match status" value="1"/>
</dbReference>
<dbReference type="KEGG" id="pdp:PDIP_54610"/>
<sequence length="1694" mass="185511">MGEGLFQYAVFKNTILYLDQALAQLPNFSGDWKLQDVLTGNCASDLINVPLVSQTVCIALQVGLVDLLRSWKVEPVAVAGHSSGEIAAAYAARRITAVDAIITAYCRYQGISHNPKEGLMLAVGLELDAVEKYLSKFEMKVRVAAFNSPISLTLSGDKDAIKVVSERMNEDALGEECERMLTEGLEHTRRLGIIEPQSQSPAVSWFSSVVPHERMDMVKINASYWRSNVESPVCFWEATSQLAQKVDAIIEIGPHAALKGPIGQIMKSIGVDTPYISALRRGEDGQLCLLQLVGTLFGLNAGIDLAAVNSTDRVQANRSLSYVHGCMAIDLPPYQYTYGPIQYYESRISKEIRSRTTLRHDLLGSKLPGNAKLNPQWRNFLRLKDLPWMGDHRLLPHPVFPGAGYLMMAVEAASQAYIQDFSEPLSITGFSLQNVSIKSAMRIPEDDYGVEVLLSLQLLESTTAKKPSWISFSIRSVADVPLNTAANSSAAFSAPIFRLTWKPDIRSMSNAQAKVLFYPPSDSIAKTRSDLSHRSEHIRNFLFWAQRQTNNYNEWVVEAKGLTSAERLLCIDQIYEQIDHCADARVARHMFQNIEDVLYERKTGMDVLAQDGLLTAMYEEGIILAGAYPQVRRCFDAIGHATPSLDIIEIGAGTGGATRIILDTLSERDGIKRYKSYTFTNISSGLVGAAKEMLGEEYNDVHFSVLNVEQDPLENGCQPFYDVVVASDCLHATTNISQTLSNCRKLLKPGGRLIIVENTRTVIGHGLILGTLTGYWSGRSDGRVDSPFLDSSGWNASLLANGFSGTDLVLDDYPQPYTTACTFLSTVVEGTISTVPRQLTDLNSEEVYFLHEQRDPSSLAVQTFAHFKEKGFVVKSCSFDVVTVPPHSRVIAFLDSDNHLIQIDQHRMEKFQSLFRNASSMILVTYGGIIQGKNPSAAISIGLLRTIGTENPTSRFLSIDVNPDSPTGTLAGTILKLESSLQTPSSLYYGDDNEFVWQDECLWVSRLVPDPGLKDQLELAELPPARAKPLCFDNHGPVRADFETPGLLTSLYFKPCEDMWKPLPDDWVEIKVAAVGLNWKDLAISAGRFDMNTLSSEYSGIVYRVGSAVTNISVGDRVYGLGKGHFGNYVRVHAATAQHLHPEDDLLKMATMPLVYMTVVYGFSYATKLKRGEKLLIQSATGGLGMAAIQLAQSIGAEVFATVGTADKAKYLAEVFRIPASRIFSSRATADFPKMTDATGGRGFNVILSTSQGDMLHESIKALAPLGRIIDVGRVDVQNSMTLNLALFQKSATFSSFDLGVIVEAQPEMSQILMQSVDEHFRAGNIAPIPAILASNVSELDQTLLGFSKGTHIGKLVVNFQTPDSLVKMVPPDLSFDKLTPCKWNLGLSAKVLGTQNLHEATKSLPLDFFVMTTSLESVLALATQSAYTAANNFQEVFARYRRSQGLPASTASFGLITDVGHLSTNITTINLMARNKVLGITEYQFLRLLEPAFLNNNPFPVQKSKGGRDSWIGASDDPLSAGSTVTCLDPALLAAKKIDELASSAGGPGNIRPKWYTDARVSLVMRAFEDAERHHNDKSANNANNNAGGILRDDFEAAINGSVGRSKVEEMVTGAIQNTVAEMLFIDASGVDPTRTVSEYGVDSLIAAELRNWLNTSFMADISMLDLLETRMSMKALAKIVVDAAFSKKSTLT</sequence>
<gene>
    <name evidence="10" type="ORF">PDIP_54610</name>
</gene>
<evidence type="ECO:0000259" key="9">
    <source>
        <dbReference type="PROSITE" id="PS52019"/>
    </source>
</evidence>
<accession>K9FQF4</accession>
<keyword evidence="2" id="KW-0597">Phosphoprotein</keyword>
<dbReference type="PANTHER" id="PTHR45681">
    <property type="entry name" value="POLYKETIDE SYNTHASE 44-RELATED"/>
    <property type="match status" value="1"/>
</dbReference>
<dbReference type="InterPro" id="IPR013154">
    <property type="entry name" value="ADH-like_N"/>
</dbReference>
<comment type="caution">
    <text evidence="10">The sequence shown here is derived from an EMBL/GenBank/DDBJ whole genome shotgun (WGS) entry which is preliminary data.</text>
</comment>
<dbReference type="SMART" id="SM00826">
    <property type="entry name" value="PKS_DH"/>
    <property type="match status" value="1"/>
</dbReference>
<keyword evidence="6" id="KW-0012">Acyltransferase</keyword>
<keyword evidence="5" id="KW-0511">Multifunctional enzyme</keyword>
<dbReference type="HOGENOM" id="CLU_000022_31_0_1"/>
<dbReference type="Pfam" id="PF21089">
    <property type="entry name" value="PKS_DH_N"/>
    <property type="match status" value="1"/>
</dbReference>
<dbReference type="Gene3D" id="3.40.366.10">
    <property type="entry name" value="Malonyl-Coenzyme A Acyl Carrier Protein, domain 2"/>
    <property type="match status" value="1"/>
</dbReference>
<dbReference type="InterPro" id="IPR036736">
    <property type="entry name" value="ACP-like_sf"/>
</dbReference>
<dbReference type="GO" id="GO:0031177">
    <property type="term" value="F:phosphopantetheine binding"/>
    <property type="evidence" value="ECO:0007669"/>
    <property type="project" value="InterPro"/>
</dbReference>
<dbReference type="InterPro" id="IPR020843">
    <property type="entry name" value="ER"/>
</dbReference>
<dbReference type="SUPFAM" id="SSF47336">
    <property type="entry name" value="ACP-like"/>
    <property type="match status" value="1"/>
</dbReference>
<feature type="active site" description="Proton donor; for dehydratase activity" evidence="7">
    <location>
        <position position="606"/>
    </location>
</feature>
<dbReference type="Proteomes" id="UP000009886">
    <property type="component" value="Unassembled WGS sequence"/>
</dbReference>
<evidence type="ECO:0000256" key="5">
    <source>
        <dbReference type="ARBA" id="ARBA00023268"/>
    </source>
</evidence>
<dbReference type="CDD" id="cd05195">
    <property type="entry name" value="enoyl_red"/>
    <property type="match status" value="1"/>
</dbReference>
<dbReference type="InterPro" id="IPR013149">
    <property type="entry name" value="ADH-like_C"/>
</dbReference>
<dbReference type="InterPro" id="IPR016035">
    <property type="entry name" value="Acyl_Trfase/lysoPLipase"/>
</dbReference>
<dbReference type="SUPFAM" id="SSF50129">
    <property type="entry name" value="GroES-like"/>
    <property type="match status" value="1"/>
</dbReference>
<feature type="active site" description="Proton acceptor; for dehydratase activity" evidence="7">
    <location>
        <position position="392"/>
    </location>
</feature>
<dbReference type="GO" id="GO:1901336">
    <property type="term" value="P:lactone biosynthetic process"/>
    <property type="evidence" value="ECO:0007669"/>
    <property type="project" value="UniProtKB-ARBA"/>
</dbReference>
<dbReference type="Pfam" id="PF08240">
    <property type="entry name" value="ADH_N"/>
    <property type="match status" value="1"/>
</dbReference>
<dbReference type="SMART" id="SM00823">
    <property type="entry name" value="PKS_PP"/>
    <property type="match status" value="1"/>
</dbReference>
<evidence type="ECO:0000256" key="3">
    <source>
        <dbReference type="ARBA" id="ARBA00022679"/>
    </source>
</evidence>
<dbReference type="CDD" id="cd02440">
    <property type="entry name" value="AdoMet_MTases"/>
    <property type="match status" value="1"/>
</dbReference>
<dbReference type="Pfam" id="PF08659">
    <property type="entry name" value="KR"/>
    <property type="match status" value="1"/>
</dbReference>
<evidence type="ECO:0000313" key="11">
    <source>
        <dbReference type="Proteomes" id="UP000009886"/>
    </source>
</evidence>
<dbReference type="InterPro" id="IPR049900">
    <property type="entry name" value="PKS_mFAS_DH"/>
</dbReference>
<dbReference type="SUPFAM" id="SSF52151">
    <property type="entry name" value="FabD/lysophospholipase-like"/>
    <property type="match status" value="1"/>
</dbReference>
<dbReference type="PANTHER" id="PTHR45681:SF6">
    <property type="entry name" value="POLYKETIDE SYNTHASE 37"/>
    <property type="match status" value="1"/>
</dbReference>
<dbReference type="InterPro" id="IPR049552">
    <property type="entry name" value="PKS_DH_N"/>
</dbReference>
<dbReference type="PROSITE" id="PS00012">
    <property type="entry name" value="PHOSPHOPANTETHEINE"/>
    <property type="match status" value="1"/>
</dbReference>
<dbReference type="InterPro" id="IPR057326">
    <property type="entry name" value="KR_dom"/>
</dbReference>
<dbReference type="InterPro" id="IPR014043">
    <property type="entry name" value="Acyl_transferase_dom"/>
</dbReference>
<dbReference type="InterPro" id="IPR013968">
    <property type="entry name" value="PKS_KR"/>
</dbReference>